<organism evidence="2 3">
    <name type="scientific">Mollisia scopiformis</name>
    <name type="common">Conifer needle endophyte fungus</name>
    <name type="synonym">Phialocephala scopiformis</name>
    <dbReference type="NCBI Taxonomy" id="149040"/>
    <lineage>
        <taxon>Eukaryota</taxon>
        <taxon>Fungi</taxon>
        <taxon>Dikarya</taxon>
        <taxon>Ascomycota</taxon>
        <taxon>Pezizomycotina</taxon>
        <taxon>Leotiomycetes</taxon>
        <taxon>Helotiales</taxon>
        <taxon>Mollisiaceae</taxon>
        <taxon>Mollisia</taxon>
    </lineage>
</organism>
<accession>A0A132B264</accession>
<dbReference type="InParanoid" id="A0A132B264"/>
<gene>
    <name evidence="2" type="ORF">LY89DRAFT_692566</name>
</gene>
<feature type="region of interest" description="Disordered" evidence="1">
    <location>
        <begin position="268"/>
        <end position="341"/>
    </location>
</feature>
<evidence type="ECO:0000313" key="2">
    <source>
        <dbReference type="EMBL" id="KUJ06333.1"/>
    </source>
</evidence>
<protein>
    <submittedName>
        <fullName evidence="2">Uncharacterized protein</fullName>
    </submittedName>
</protein>
<name>A0A132B264_MOLSC</name>
<evidence type="ECO:0000313" key="3">
    <source>
        <dbReference type="Proteomes" id="UP000070700"/>
    </source>
</evidence>
<sequence length="341" mass="37303">MPSEHRIRGKYHILDFPLPGAWADKLLGRIVFDKANPISYTAPSNDGPNGSSIPQNIVPEIASDRVPYSTLSYLLNDFKDVEQNLKLTHFFEERAAQATSATHIITAINAERIDMSNIPDKLEMLWANETYKKAAEKMLWQQGHTQKLGMVTGIYVSKSLTVQVEDSKDKAIGAHIKAPISEAMGDPTGTLDVSAGAQYEAGKTRTEQFDIDVPCVFAVAYTEVGLRPVQRKSEHKKSRFFRIPGSKKLKDDVEYEIYVDTTPGAKLFAGSSGSSESDNESEAGSTTSTRVDSSKVAGTSDTANDEGSEIRSTASTNVEEPRLVENAPYVFKSPQSVFGNA</sequence>
<feature type="compositionally biased region" description="Polar residues" evidence="1">
    <location>
        <begin position="286"/>
        <end position="302"/>
    </location>
</feature>
<dbReference type="AlphaFoldDB" id="A0A132B264"/>
<dbReference type="Proteomes" id="UP000070700">
    <property type="component" value="Unassembled WGS sequence"/>
</dbReference>
<dbReference type="GeneID" id="28826288"/>
<dbReference type="RefSeq" id="XP_018060688.1">
    <property type="nucleotide sequence ID" value="XM_018216562.1"/>
</dbReference>
<keyword evidence="3" id="KW-1185">Reference proteome</keyword>
<evidence type="ECO:0000256" key="1">
    <source>
        <dbReference type="SAM" id="MobiDB-lite"/>
    </source>
</evidence>
<reference evidence="2 3" key="1">
    <citation type="submission" date="2015-10" db="EMBL/GenBank/DDBJ databases">
        <title>Full genome of DAOMC 229536 Phialocephala scopiformis, a fungal endophyte of spruce producing the potent anti-insectan compound rugulosin.</title>
        <authorList>
            <consortium name="DOE Joint Genome Institute"/>
            <person name="Walker A.K."/>
            <person name="Frasz S.L."/>
            <person name="Seifert K.A."/>
            <person name="Miller J.D."/>
            <person name="Mondo S.J."/>
            <person name="Labutti K."/>
            <person name="Lipzen A."/>
            <person name="Dockter R."/>
            <person name="Kennedy M."/>
            <person name="Grigoriev I.V."/>
            <person name="Spatafora J.W."/>
        </authorList>
    </citation>
    <scope>NUCLEOTIDE SEQUENCE [LARGE SCALE GENOMIC DNA]</scope>
    <source>
        <strain evidence="2 3">CBS 120377</strain>
    </source>
</reference>
<dbReference type="KEGG" id="psco:LY89DRAFT_692566"/>
<proteinExistence type="predicted"/>
<dbReference type="EMBL" id="KQ947448">
    <property type="protein sequence ID" value="KUJ06333.1"/>
    <property type="molecule type" value="Genomic_DNA"/>
</dbReference>